<evidence type="ECO:0000256" key="2">
    <source>
        <dbReference type="ARBA" id="ARBA00022553"/>
    </source>
</evidence>
<organism evidence="4">
    <name type="scientific">Cyprideis torosa</name>
    <dbReference type="NCBI Taxonomy" id="163714"/>
    <lineage>
        <taxon>Eukaryota</taxon>
        <taxon>Metazoa</taxon>
        <taxon>Ecdysozoa</taxon>
        <taxon>Arthropoda</taxon>
        <taxon>Crustacea</taxon>
        <taxon>Oligostraca</taxon>
        <taxon>Ostracoda</taxon>
        <taxon>Podocopa</taxon>
        <taxon>Podocopida</taxon>
        <taxon>Cytherocopina</taxon>
        <taxon>Cytheroidea</taxon>
        <taxon>Cytherideidae</taxon>
        <taxon>Cyprideis</taxon>
    </lineage>
</organism>
<dbReference type="InterPro" id="IPR000331">
    <property type="entry name" value="Rap/Ran_GAP_dom"/>
</dbReference>
<dbReference type="InterPro" id="IPR050989">
    <property type="entry name" value="Rap1_Ran_GAP"/>
</dbReference>
<dbReference type="SUPFAM" id="SSF111347">
    <property type="entry name" value="Rap/Ran-GAP"/>
    <property type="match status" value="1"/>
</dbReference>
<protein>
    <submittedName>
        <fullName evidence="4">Uncharacterized protein</fullName>
    </submittedName>
</protein>
<sequence>MIVYQKWLESVGDLASSTSRSFFSTMRRGGRDSRGRRQRYRMAHEDRRFPENTVRYPGIGVIHQRFGQTSEEQLFSNSLPNPALEEFLDILGRRVRLKDHEGYRGGLDTIHGHTGAESVHTTFRDREIMFHVSSLLPFTENDPQQVQRKRHIGNDIVSVVFQDANTPFTPNMIVSHFLHSFVVVQVVEPNSSNTRYKVSVTSRSDVPFFGPPLPSPAVFRKGPEFQEFLLTKIINAETAAYKAERFAKLEASNE</sequence>
<dbReference type="PROSITE" id="PS50085">
    <property type="entry name" value="RAPGAP"/>
    <property type="match status" value="1"/>
</dbReference>
<keyword evidence="1" id="KW-0343">GTPase activation</keyword>
<keyword evidence="2" id="KW-0597">Phosphoprotein</keyword>
<dbReference type="Pfam" id="PF02145">
    <property type="entry name" value="Rap_GAP"/>
    <property type="match status" value="1"/>
</dbReference>
<gene>
    <name evidence="4" type="ORF">CTOB1V02_LOCUS9661</name>
</gene>
<proteinExistence type="predicted"/>
<evidence type="ECO:0000313" key="4">
    <source>
        <dbReference type="EMBL" id="CAD7231818.1"/>
    </source>
</evidence>
<dbReference type="FunFam" id="3.40.50.11210:FF:000002">
    <property type="entry name" value="Signal-induced proliferation-associated 1-like protein 1"/>
    <property type="match status" value="1"/>
</dbReference>
<dbReference type="GO" id="GO:0005737">
    <property type="term" value="C:cytoplasm"/>
    <property type="evidence" value="ECO:0007669"/>
    <property type="project" value="TreeGrafter"/>
</dbReference>
<name>A0A7R8ZPR6_9CRUS</name>
<dbReference type="GO" id="GO:0051056">
    <property type="term" value="P:regulation of small GTPase mediated signal transduction"/>
    <property type="evidence" value="ECO:0007669"/>
    <property type="project" value="InterPro"/>
</dbReference>
<dbReference type="PANTHER" id="PTHR15711:SF32">
    <property type="entry name" value="RAP GTPASE ACTIVATING PROTEIN 1, ISOFORM H"/>
    <property type="match status" value="1"/>
</dbReference>
<dbReference type="AlphaFoldDB" id="A0A7R8ZPR6"/>
<dbReference type="EMBL" id="OB663899">
    <property type="protein sequence ID" value="CAD7231818.1"/>
    <property type="molecule type" value="Genomic_DNA"/>
</dbReference>
<accession>A0A7R8ZPR6</accession>
<dbReference type="GO" id="GO:0005096">
    <property type="term" value="F:GTPase activator activity"/>
    <property type="evidence" value="ECO:0007669"/>
    <property type="project" value="UniProtKB-KW"/>
</dbReference>
<dbReference type="InterPro" id="IPR035974">
    <property type="entry name" value="Rap/Ran-GAP_sf"/>
</dbReference>
<dbReference type="Gene3D" id="3.40.50.11210">
    <property type="entry name" value="Rap/Ran-GAP"/>
    <property type="match status" value="1"/>
</dbReference>
<reference evidence="4" key="1">
    <citation type="submission" date="2020-11" db="EMBL/GenBank/DDBJ databases">
        <authorList>
            <person name="Tran Van P."/>
        </authorList>
    </citation>
    <scope>NUCLEOTIDE SEQUENCE</scope>
</reference>
<dbReference type="OrthoDB" id="2499658at2759"/>
<dbReference type="PANTHER" id="PTHR15711">
    <property type="entry name" value="RAP GTPASE-ACTIVATING PROTEIN"/>
    <property type="match status" value="1"/>
</dbReference>
<evidence type="ECO:0000256" key="1">
    <source>
        <dbReference type="ARBA" id="ARBA00022468"/>
    </source>
</evidence>
<keyword evidence="3" id="KW-0175">Coiled coil</keyword>
<evidence type="ECO:0000256" key="3">
    <source>
        <dbReference type="ARBA" id="ARBA00023054"/>
    </source>
</evidence>